<dbReference type="AlphaFoldDB" id="A0ABD5ZR05"/>
<protein>
    <submittedName>
        <fullName evidence="2">YqaA family protein</fullName>
    </submittedName>
</protein>
<name>A0ABD5ZR05_9EURY</name>
<gene>
    <name evidence="2" type="ORF">ACFQJ4_10235</name>
</gene>
<dbReference type="GeneID" id="79267389"/>
<keyword evidence="1" id="KW-0812">Transmembrane</keyword>
<feature type="transmembrane region" description="Helical" evidence="1">
    <location>
        <begin position="28"/>
        <end position="46"/>
    </location>
</feature>
<evidence type="ECO:0000256" key="1">
    <source>
        <dbReference type="SAM" id="Phobius"/>
    </source>
</evidence>
<feature type="transmembrane region" description="Helical" evidence="1">
    <location>
        <begin position="158"/>
        <end position="181"/>
    </location>
</feature>
<proteinExistence type="predicted"/>
<keyword evidence="1" id="KW-1133">Transmembrane helix</keyword>
<sequence>MTPLDLLLVQLPDIHVLEEAVTAARGPLGLVIIAVYSFLIAVVLPLPSEIVLAANLDLGIPYAVELTLIVLCSGLGKAAGSVVALRVGNGVKESGPVIDLFRRLPVDLVAWSERKTVELARAYGYLGMAVALSVPFFPDTVSIYAFSVLEEDYAKFAGAAFVGSVGRLVVTIVLFGLGFTLTGTL</sequence>
<evidence type="ECO:0000313" key="2">
    <source>
        <dbReference type="EMBL" id="MFC7235692.1"/>
    </source>
</evidence>
<evidence type="ECO:0000313" key="3">
    <source>
        <dbReference type="Proteomes" id="UP001596398"/>
    </source>
</evidence>
<accession>A0ABD5ZR05</accession>
<dbReference type="EMBL" id="JBHTAP010000001">
    <property type="protein sequence ID" value="MFC7235692.1"/>
    <property type="molecule type" value="Genomic_DNA"/>
</dbReference>
<reference evidence="2 3" key="1">
    <citation type="journal article" date="2019" name="Int. J. Syst. Evol. Microbiol.">
        <title>The Global Catalogue of Microorganisms (GCM) 10K type strain sequencing project: providing services to taxonomists for standard genome sequencing and annotation.</title>
        <authorList>
            <consortium name="The Broad Institute Genomics Platform"/>
            <consortium name="The Broad Institute Genome Sequencing Center for Infectious Disease"/>
            <person name="Wu L."/>
            <person name="Ma J."/>
        </authorList>
    </citation>
    <scope>NUCLEOTIDE SEQUENCE [LARGE SCALE GENOMIC DNA]</scope>
    <source>
        <strain evidence="2 3">DT85</strain>
    </source>
</reference>
<organism evidence="2 3">
    <name type="scientific">Halosegnis marinus</name>
    <dbReference type="NCBI Taxonomy" id="3034023"/>
    <lineage>
        <taxon>Archaea</taxon>
        <taxon>Methanobacteriati</taxon>
        <taxon>Methanobacteriota</taxon>
        <taxon>Stenosarchaea group</taxon>
        <taxon>Halobacteria</taxon>
        <taxon>Halobacteriales</taxon>
        <taxon>Natronomonadaceae</taxon>
        <taxon>Halosegnis</taxon>
    </lineage>
</organism>
<keyword evidence="3" id="KW-1185">Reference proteome</keyword>
<dbReference type="RefSeq" id="WP_276233831.1">
    <property type="nucleotide sequence ID" value="NZ_CP119802.1"/>
</dbReference>
<feature type="transmembrane region" description="Helical" evidence="1">
    <location>
        <begin position="122"/>
        <end position="146"/>
    </location>
</feature>
<feature type="transmembrane region" description="Helical" evidence="1">
    <location>
        <begin position="66"/>
        <end position="85"/>
    </location>
</feature>
<comment type="caution">
    <text evidence="2">The sequence shown here is derived from an EMBL/GenBank/DDBJ whole genome shotgun (WGS) entry which is preliminary data.</text>
</comment>
<keyword evidence="1" id="KW-0472">Membrane</keyword>
<dbReference type="Proteomes" id="UP001596398">
    <property type="component" value="Unassembled WGS sequence"/>
</dbReference>